<comment type="caution">
    <text evidence="2">The sequence shown here is derived from an EMBL/GenBank/DDBJ whole genome shotgun (WGS) entry which is preliminary data.</text>
</comment>
<dbReference type="OrthoDB" id="9812295at2"/>
<accession>A0A158B1K0</accession>
<dbReference type="EMBL" id="FCOE02000008">
    <property type="protein sequence ID" value="SAK63955.1"/>
    <property type="molecule type" value="Genomic_DNA"/>
</dbReference>
<dbReference type="STRING" id="1777141.AWB80_02949"/>
<evidence type="ECO:0000313" key="3">
    <source>
        <dbReference type="Proteomes" id="UP000054911"/>
    </source>
</evidence>
<dbReference type="SUPFAM" id="SSF54427">
    <property type="entry name" value="NTF2-like"/>
    <property type="match status" value="1"/>
</dbReference>
<sequence>MSESNAGAEAGKQIESMLRAWSQAAATKDARNLRRFYADDVVVFDIFPPLASQGADQYCAGWQAWFDKLHDPISFELQNAVMEVHGELATLFCINRIKIGDTCDLVRTTLFLRRIEGEWLVRHVHTSVPLPVELASIEA</sequence>
<keyword evidence="3" id="KW-1185">Reference proteome</keyword>
<gene>
    <name evidence="2" type="ORF">AWB80_02949</name>
</gene>
<dbReference type="Gene3D" id="3.10.450.50">
    <property type="match status" value="1"/>
</dbReference>
<name>A0A158B1K0_9BURK</name>
<dbReference type="InterPro" id="IPR037401">
    <property type="entry name" value="SnoaL-like"/>
</dbReference>
<dbReference type="InterPro" id="IPR032710">
    <property type="entry name" value="NTF2-like_dom_sf"/>
</dbReference>
<protein>
    <recommendedName>
        <fullName evidence="1">SnoaL-like domain-containing protein</fullName>
    </recommendedName>
</protein>
<organism evidence="2 3">
    <name type="scientific">Caballeronia pedi</name>
    <dbReference type="NCBI Taxonomy" id="1777141"/>
    <lineage>
        <taxon>Bacteria</taxon>
        <taxon>Pseudomonadati</taxon>
        <taxon>Pseudomonadota</taxon>
        <taxon>Betaproteobacteria</taxon>
        <taxon>Burkholderiales</taxon>
        <taxon>Burkholderiaceae</taxon>
        <taxon>Caballeronia</taxon>
    </lineage>
</organism>
<dbReference type="AlphaFoldDB" id="A0A158B1K0"/>
<reference evidence="2" key="1">
    <citation type="submission" date="2016-01" db="EMBL/GenBank/DDBJ databases">
        <authorList>
            <person name="Peeters C."/>
        </authorList>
    </citation>
    <scope>NUCLEOTIDE SEQUENCE [LARGE SCALE GENOMIC DNA]</scope>
    <source>
        <strain evidence="2">LMG 29323</strain>
    </source>
</reference>
<dbReference type="RefSeq" id="WP_061175414.1">
    <property type="nucleotide sequence ID" value="NZ_FCOE02000008.1"/>
</dbReference>
<feature type="domain" description="SnoaL-like" evidence="1">
    <location>
        <begin position="14"/>
        <end position="131"/>
    </location>
</feature>
<dbReference type="Proteomes" id="UP000054911">
    <property type="component" value="Unassembled WGS sequence"/>
</dbReference>
<dbReference type="Pfam" id="PF13474">
    <property type="entry name" value="SnoaL_3"/>
    <property type="match status" value="1"/>
</dbReference>
<evidence type="ECO:0000313" key="2">
    <source>
        <dbReference type="EMBL" id="SAK63955.1"/>
    </source>
</evidence>
<proteinExistence type="predicted"/>
<evidence type="ECO:0000259" key="1">
    <source>
        <dbReference type="Pfam" id="PF13474"/>
    </source>
</evidence>